<dbReference type="Gene3D" id="3.40.50.10490">
    <property type="entry name" value="Glucose-6-phosphate isomerase like protein, domain 1"/>
    <property type="match status" value="1"/>
</dbReference>
<dbReference type="InterPro" id="IPR046348">
    <property type="entry name" value="SIS_dom_sf"/>
</dbReference>
<dbReference type="SUPFAM" id="SSF53697">
    <property type="entry name" value="SIS domain"/>
    <property type="match status" value="1"/>
</dbReference>
<keyword evidence="3" id="KW-1185">Reference proteome</keyword>
<dbReference type="RefSeq" id="WP_385937919.1">
    <property type="nucleotide sequence ID" value="NZ_JBHSOZ010000002.1"/>
</dbReference>
<evidence type="ECO:0000313" key="3">
    <source>
        <dbReference type="Proteomes" id="UP001596142"/>
    </source>
</evidence>
<accession>A0ABW0YGJ4</accession>
<feature type="domain" description="DUF2529" evidence="1">
    <location>
        <begin position="1"/>
        <end position="168"/>
    </location>
</feature>
<name>A0ABW0YGJ4_9BACI</name>
<dbReference type="EMBL" id="JBHSOZ010000002">
    <property type="protein sequence ID" value="MFC5711543.1"/>
    <property type="molecule type" value="Genomic_DNA"/>
</dbReference>
<dbReference type="InterPro" id="IPR019676">
    <property type="entry name" value="DUF2529"/>
</dbReference>
<evidence type="ECO:0000313" key="2">
    <source>
        <dbReference type="EMBL" id="MFC5711543.1"/>
    </source>
</evidence>
<reference evidence="3" key="1">
    <citation type="journal article" date="2019" name="Int. J. Syst. Evol. Microbiol.">
        <title>The Global Catalogue of Microorganisms (GCM) 10K type strain sequencing project: providing services to taxonomists for standard genome sequencing and annotation.</title>
        <authorList>
            <consortium name="The Broad Institute Genomics Platform"/>
            <consortium name="The Broad Institute Genome Sequencing Center for Infectious Disease"/>
            <person name="Wu L."/>
            <person name="Ma J."/>
        </authorList>
    </citation>
    <scope>NUCLEOTIDE SEQUENCE [LARGE SCALE GENOMIC DNA]</scope>
    <source>
        <strain evidence="3">CECT 7184</strain>
    </source>
</reference>
<gene>
    <name evidence="2" type="ORF">ACFPU1_01970</name>
</gene>
<dbReference type="Pfam" id="PF10740">
    <property type="entry name" value="DUF2529"/>
    <property type="match status" value="1"/>
</dbReference>
<sequence>MLKIFSTQLQGLFRKITDQQEEALENSARLLAQALAGEGNIYIFATERMIGVAYSALYSQDAPESAALFPGKEKLSPSDRVLIISESDSNPEAVNVLEACQNQNVPVVSISPLTTPESPLEQSSDFHVNTFVQGGVVPDDAGNRAGHPEHLVSLFAVLSLFLTLHEMLLELE</sequence>
<proteinExistence type="predicted"/>
<comment type="caution">
    <text evidence="2">The sequence shown here is derived from an EMBL/GenBank/DDBJ whole genome shotgun (WGS) entry which is preliminary data.</text>
</comment>
<organism evidence="2 3">
    <name type="scientific">Thalassorhabdus alkalitolerans</name>
    <dbReference type="NCBI Taxonomy" id="2282697"/>
    <lineage>
        <taxon>Bacteria</taxon>
        <taxon>Bacillati</taxon>
        <taxon>Bacillota</taxon>
        <taxon>Bacilli</taxon>
        <taxon>Bacillales</taxon>
        <taxon>Bacillaceae</taxon>
        <taxon>Thalassorhabdus</taxon>
    </lineage>
</organism>
<evidence type="ECO:0000259" key="1">
    <source>
        <dbReference type="Pfam" id="PF10740"/>
    </source>
</evidence>
<protein>
    <submittedName>
        <fullName evidence="2">DUF2529 family protein</fullName>
    </submittedName>
</protein>
<dbReference type="Proteomes" id="UP001596142">
    <property type="component" value="Unassembled WGS sequence"/>
</dbReference>